<dbReference type="NCBIfam" id="TIGR00566">
    <property type="entry name" value="trpG_papA"/>
    <property type="match status" value="1"/>
</dbReference>
<dbReference type="InterPro" id="IPR017926">
    <property type="entry name" value="GATASE"/>
</dbReference>
<dbReference type="Gene3D" id="3.40.50.880">
    <property type="match status" value="1"/>
</dbReference>
<sequence>MRTLIIDNYDSFTCNLFHLLQLAAPKNETFEVLKNDEVCFSKLHKYHRIVASPGPGLPCEAGSLLKIFTKIEDRVPYLGVCLGHQALAEAYGARLCQLPIPVHGGTSQVVINNKSSIFKHLNSYIIVARYHSWVVERNSLPCSFEIISETKTGIIMGLQHRNAPLYGVQFHPESFMTSCGLQILQNFYNL</sequence>
<dbReference type="InterPro" id="IPR050472">
    <property type="entry name" value="Anth_synth/Amidotransfase"/>
</dbReference>
<dbReference type="SUPFAM" id="SSF52317">
    <property type="entry name" value="Class I glutamine amidotransferase-like"/>
    <property type="match status" value="1"/>
</dbReference>
<dbReference type="Pfam" id="PF00117">
    <property type="entry name" value="GATase"/>
    <property type="match status" value="1"/>
</dbReference>
<dbReference type="InterPro" id="IPR029062">
    <property type="entry name" value="Class_I_gatase-like"/>
</dbReference>
<dbReference type="FunFam" id="3.40.50.880:FF:000003">
    <property type="entry name" value="Anthranilate synthase component II"/>
    <property type="match status" value="1"/>
</dbReference>
<proteinExistence type="predicted"/>
<dbReference type="GO" id="GO:0004049">
    <property type="term" value="F:anthranilate synthase activity"/>
    <property type="evidence" value="ECO:0007669"/>
    <property type="project" value="TreeGrafter"/>
</dbReference>
<dbReference type="AlphaFoldDB" id="A0A096C770"/>
<accession>A0A096C770</accession>
<dbReference type="PANTHER" id="PTHR43418:SF4">
    <property type="entry name" value="MULTIFUNCTIONAL TRYPTOPHAN BIOSYNTHESIS PROTEIN"/>
    <property type="match status" value="1"/>
</dbReference>
<comment type="caution">
    <text evidence="3">The sequence shown here is derived from an EMBL/GenBank/DDBJ whole genome shotgun (WGS) entry which is preliminary data.</text>
</comment>
<name>A0A096C770_9BACT</name>
<dbReference type="Proteomes" id="UP000029614">
    <property type="component" value="Unassembled WGS sequence"/>
</dbReference>
<dbReference type="GO" id="GO:0000162">
    <property type="term" value="P:L-tryptophan biosynthetic process"/>
    <property type="evidence" value="ECO:0007669"/>
    <property type="project" value="TreeGrafter"/>
</dbReference>
<evidence type="ECO:0000256" key="1">
    <source>
        <dbReference type="ARBA" id="ARBA00022962"/>
    </source>
</evidence>
<evidence type="ECO:0000313" key="4">
    <source>
        <dbReference type="Proteomes" id="UP000029614"/>
    </source>
</evidence>
<gene>
    <name evidence="3" type="ORF">HMPREF9302_09615</name>
</gene>
<dbReference type="EMBL" id="JRNU01000070">
    <property type="protein sequence ID" value="KGF50767.1"/>
    <property type="molecule type" value="Genomic_DNA"/>
</dbReference>
<dbReference type="PROSITE" id="PS51273">
    <property type="entry name" value="GATASE_TYPE_1"/>
    <property type="match status" value="1"/>
</dbReference>
<dbReference type="OrthoDB" id="9786812at2"/>
<organism evidence="3 4">
    <name type="scientific">Prevotella amnii DNF00058</name>
    <dbReference type="NCBI Taxonomy" id="1401066"/>
    <lineage>
        <taxon>Bacteria</taxon>
        <taxon>Pseudomonadati</taxon>
        <taxon>Bacteroidota</taxon>
        <taxon>Bacteroidia</taxon>
        <taxon>Bacteroidales</taxon>
        <taxon>Prevotellaceae</taxon>
        <taxon>Prevotella</taxon>
    </lineage>
</organism>
<evidence type="ECO:0000313" key="3">
    <source>
        <dbReference type="EMBL" id="KGF50767.1"/>
    </source>
</evidence>
<keyword evidence="4" id="KW-1185">Reference proteome</keyword>
<dbReference type="CDD" id="cd01743">
    <property type="entry name" value="GATase1_Anthranilate_Synthase"/>
    <property type="match status" value="1"/>
</dbReference>
<dbReference type="PANTHER" id="PTHR43418">
    <property type="entry name" value="MULTIFUNCTIONAL TRYPTOPHAN BIOSYNTHESIS PROTEIN-RELATED"/>
    <property type="match status" value="1"/>
</dbReference>
<dbReference type="GO" id="GO:0005829">
    <property type="term" value="C:cytosol"/>
    <property type="evidence" value="ECO:0007669"/>
    <property type="project" value="TreeGrafter"/>
</dbReference>
<protein>
    <submittedName>
        <fullName evidence="3">Anthranilate synthase subunit II</fullName>
    </submittedName>
</protein>
<dbReference type="PRINTS" id="PR00097">
    <property type="entry name" value="ANTSNTHASEII"/>
</dbReference>
<dbReference type="InterPro" id="IPR006221">
    <property type="entry name" value="TrpG/PapA_dom"/>
</dbReference>
<dbReference type="PRINTS" id="PR00099">
    <property type="entry name" value="CPSGATASE"/>
</dbReference>
<feature type="domain" description="Glutamine amidotransferase" evidence="2">
    <location>
        <begin position="4"/>
        <end position="188"/>
    </location>
</feature>
<evidence type="ECO:0000259" key="2">
    <source>
        <dbReference type="Pfam" id="PF00117"/>
    </source>
</evidence>
<dbReference type="RefSeq" id="WP_008446951.1">
    <property type="nucleotide sequence ID" value="NZ_JRNU01000070.1"/>
</dbReference>
<reference evidence="3 4" key="1">
    <citation type="submission" date="2014-07" db="EMBL/GenBank/DDBJ databases">
        <authorList>
            <person name="McCorrison J."/>
            <person name="Sanka R."/>
            <person name="Torralba M."/>
            <person name="Gillis M."/>
            <person name="Haft D.H."/>
            <person name="Methe B."/>
            <person name="Sutton G."/>
            <person name="Nelson K.E."/>
        </authorList>
    </citation>
    <scope>NUCLEOTIDE SEQUENCE [LARGE SCALE GENOMIC DNA]</scope>
    <source>
        <strain evidence="3 4">DNF00058</strain>
    </source>
</reference>
<dbReference type="PRINTS" id="PR00096">
    <property type="entry name" value="GATASE"/>
</dbReference>
<keyword evidence="1" id="KW-0315">Glutamine amidotransferase</keyword>